<dbReference type="Pfam" id="PF20231">
    <property type="entry name" value="DUF6589"/>
    <property type="match status" value="1"/>
</dbReference>
<evidence type="ECO:0000313" key="3">
    <source>
        <dbReference type="Proteomes" id="UP000053477"/>
    </source>
</evidence>
<protein>
    <recommendedName>
        <fullName evidence="1">DUF6589 domain-containing protein</fullName>
    </recommendedName>
</protein>
<feature type="domain" description="DUF6589" evidence="1">
    <location>
        <begin position="1"/>
        <end position="349"/>
    </location>
</feature>
<dbReference type="STRING" id="27342.A0A0H2RXU1"/>
<dbReference type="AlphaFoldDB" id="A0A0H2RXU1"/>
<dbReference type="EMBL" id="KQ085916">
    <property type="protein sequence ID" value="KLO16402.1"/>
    <property type="molecule type" value="Genomic_DNA"/>
</dbReference>
<dbReference type="OrthoDB" id="4743193at2759"/>
<proteinExistence type="predicted"/>
<dbReference type="Proteomes" id="UP000053477">
    <property type="component" value="Unassembled WGS sequence"/>
</dbReference>
<evidence type="ECO:0000313" key="2">
    <source>
        <dbReference type="EMBL" id="KLO16402.1"/>
    </source>
</evidence>
<reference evidence="2 3" key="1">
    <citation type="submission" date="2015-04" db="EMBL/GenBank/DDBJ databases">
        <title>Complete genome sequence of Schizopora paradoxa KUC8140, a cosmopolitan wood degrader in East Asia.</title>
        <authorList>
            <consortium name="DOE Joint Genome Institute"/>
            <person name="Min B."/>
            <person name="Park H."/>
            <person name="Jang Y."/>
            <person name="Kim J.-J."/>
            <person name="Kim K.H."/>
            <person name="Pangilinan J."/>
            <person name="Lipzen A."/>
            <person name="Riley R."/>
            <person name="Grigoriev I.V."/>
            <person name="Spatafora J.W."/>
            <person name="Choi I.-G."/>
        </authorList>
    </citation>
    <scope>NUCLEOTIDE SEQUENCE [LARGE SCALE GENOMIC DNA]</scope>
    <source>
        <strain evidence="2 3">KUC8140</strain>
    </source>
</reference>
<name>A0A0H2RXU1_9AGAM</name>
<accession>A0A0H2RXU1</accession>
<dbReference type="InParanoid" id="A0A0H2RXU1"/>
<sequence>MDINQSTAVGNVDAIESLLGQAAVGDPNQNPGVNDIKNHVLLVHGDLGTGERVENFQESRSIEKTSCLRFQFVVFVMGLFHLQMACIDAIWRILLKPKNSQIDPDCLLERVGVLHPKQTVKISKNPKFRQMHNIVLQDGIASRLDVWRVVAAKQNTAHSSLKAFAESKPSWSTILAMSKQLPKEYVASGNFSARRRKPDEERDKVHENALLKNRYYLLYEELIYGMNNGDIGRVENCFIPWIFIFKATGKNKYASHMTRFLLDLNYVFPESLRKAIRMNWLGNPSGKPGKYRGNDWIMELNNFYTKACYGGRYSNRSVKRILEESPLIEVYRKLLTKFEEMFYISGRTILHAPTLIKNMILKLLGKIDENQPHVFEKGRDVEYSAPDSVKEGVMLMSKFFDDVAAGEAFEGGDDGNEMDDLDTDDLVNCVSE</sequence>
<dbReference type="InterPro" id="IPR046496">
    <property type="entry name" value="DUF6589"/>
</dbReference>
<evidence type="ECO:0000259" key="1">
    <source>
        <dbReference type="Pfam" id="PF20231"/>
    </source>
</evidence>
<gene>
    <name evidence="2" type="ORF">SCHPADRAFT_823226</name>
</gene>
<keyword evidence="3" id="KW-1185">Reference proteome</keyword>
<organism evidence="2 3">
    <name type="scientific">Schizopora paradoxa</name>
    <dbReference type="NCBI Taxonomy" id="27342"/>
    <lineage>
        <taxon>Eukaryota</taxon>
        <taxon>Fungi</taxon>
        <taxon>Dikarya</taxon>
        <taxon>Basidiomycota</taxon>
        <taxon>Agaricomycotina</taxon>
        <taxon>Agaricomycetes</taxon>
        <taxon>Hymenochaetales</taxon>
        <taxon>Schizoporaceae</taxon>
        <taxon>Schizopora</taxon>
    </lineage>
</organism>